<evidence type="ECO:0000256" key="1">
    <source>
        <dbReference type="SAM" id="SignalP"/>
    </source>
</evidence>
<accession>A0ABV7ER22</accession>
<dbReference type="RefSeq" id="WP_380690777.1">
    <property type="nucleotide sequence ID" value="NZ_JBHRSS010000007.1"/>
</dbReference>
<proteinExistence type="predicted"/>
<keyword evidence="1" id="KW-0732">Signal</keyword>
<reference evidence="3" key="1">
    <citation type="journal article" date="2019" name="Int. J. Syst. Evol. Microbiol.">
        <title>The Global Catalogue of Microorganisms (GCM) 10K type strain sequencing project: providing services to taxonomists for standard genome sequencing and annotation.</title>
        <authorList>
            <consortium name="The Broad Institute Genomics Platform"/>
            <consortium name="The Broad Institute Genome Sequencing Center for Infectious Disease"/>
            <person name="Wu L."/>
            <person name="Ma J."/>
        </authorList>
    </citation>
    <scope>NUCLEOTIDE SEQUENCE [LARGE SCALE GENOMIC DNA]</scope>
    <source>
        <strain evidence="3">KCTC 52640</strain>
    </source>
</reference>
<evidence type="ECO:0000313" key="2">
    <source>
        <dbReference type="EMBL" id="MFC3105217.1"/>
    </source>
</evidence>
<dbReference type="Gene3D" id="3.60.15.10">
    <property type="entry name" value="Ribonuclease Z/Hydroxyacylglutathione hydrolase-like"/>
    <property type="match status" value="1"/>
</dbReference>
<sequence length="251" mass="27457">MKLMRRFCYALLLGGLTATAVLAQSADETALQTADGPLALHPVEHASFVMHWNGHTIYVDPVGAAQQYDGLGAPDLVLITHAHGDHLSPDTLAALDTQNAIVVMPQSVADKLDTEYGKSRLIMANDDSVDELGLNIHAVPMYNLPESPDAYHPKGWGNGYVLTLGGKRVYIAGDTEGVAETRSLENIDLAFLCMNLPYTMDVEQAADTVLDFKPAIVYPYHYRGQDTEQFKARVEAGDADIDVRLRNWYPG</sequence>
<dbReference type="EMBL" id="JBHRSS010000007">
    <property type="protein sequence ID" value="MFC3105217.1"/>
    <property type="molecule type" value="Genomic_DNA"/>
</dbReference>
<evidence type="ECO:0000313" key="3">
    <source>
        <dbReference type="Proteomes" id="UP001595462"/>
    </source>
</evidence>
<protein>
    <submittedName>
        <fullName evidence="2">MBL fold metallo-hydrolase</fullName>
    </submittedName>
</protein>
<dbReference type="Pfam" id="PF13483">
    <property type="entry name" value="Lactamase_B_3"/>
    <property type="match status" value="1"/>
</dbReference>
<feature type="chain" id="PRO_5047381020" evidence="1">
    <location>
        <begin position="24"/>
        <end position="251"/>
    </location>
</feature>
<feature type="signal peptide" evidence="1">
    <location>
        <begin position="1"/>
        <end position="23"/>
    </location>
</feature>
<dbReference type="SUPFAM" id="SSF56281">
    <property type="entry name" value="Metallo-hydrolase/oxidoreductase"/>
    <property type="match status" value="1"/>
</dbReference>
<dbReference type="InterPro" id="IPR050114">
    <property type="entry name" value="UPF0173_UPF0282_UlaG_hydrolase"/>
</dbReference>
<organism evidence="2 3">
    <name type="scientific">Salinisphaera aquimarina</name>
    <dbReference type="NCBI Taxonomy" id="2094031"/>
    <lineage>
        <taxon>Bacteria</taxon>
        <taxon>Pseudomonadati</taxon>
        <taxon>Pseudomonadota</taxon>
        <taxon>Gammaproteobacteria</taxon>
        <taxon>Salinisphaerales</taxon>
        <taxon>Salinisphaeraceae</taxon>
        <taxon>Salinisphaera</taxon>
    </lineage>
</organism>
<name>A0ABV7ER22_9GAMM</name>
<dbReference type="PANTHER" id="PTHR43546">
    <property type="entry name" value="UPF0173 METAL-DEPENDENT HYDROLASE MJ1163-RELATED"/>
    <property type="match status" value="1"/>
</dbReference>
<gene>
    <name evidence="2" type="ORF">ACFOSU_15145</name>
</gene>
<dbReference type="PANTHER" id="PTHR43546:SF3">
    <property type="entry name" value="UPF0173 METAL-DEPENDENT HYDROLASE MJ1163"/>
    <property type="match status" value="1"/>
</dbReference>
<dbReference type="InterPro" id="IPR036866">
    <property type="entry name" value="RibonucZ/Hydroxyglut_hydro"/>
</dbReference>
<keyword evidence="3" id="KW-1185">Reference proteome</keyword>
<comment type="caution">
    <text evidence="2">The sequence shown here is derived from an EMBL/GenBank/DDBJ whole genome shotgun (WGS) entry which is preliminary data.</text>
</comment>
<dbReference type="Proteomes" id="UP001595462">
    <property type="component" value="Unassembled WGS sequence"/>
</dbReference>